<accession>A0A913X5F8</accession>
<dbReference type="OrthoDB" id="3512640at2759"/>
<comment type="catalytic activity">
    <reaction evidence="4">
        <text>O-succinyl-L-homoserine + L-cysteine = L,L-cystathionine + succinate + H(+)</text>
        <dbReference type="Rhea" id="RHEA:20397"/>
        <dbReference type="ChEBI" id="CHEBI:15378"/>
        <dbReference type="ChEBI" id="CHEBI:30031"/>
        <dbReference type="ChEBI" id="CHEBI:35235"/>
        <dbReference type="ChEBI" id="CHEBI:57661"/>
        <dbReference type="ChEBI" id="CHEBI:58161"/>
    </reaction>
</comment>
<dbReference type="EC" id="2.5.1.160" evidence="6"/>
<dbReference type="GO" id="GO:0009086">
    <property type="term" value="P:methionine biosynthetic process"/>
    <property type="evidence" value="ECO:0007669"/>
    <property type="project" value="UniProtKB-ARBA"/>
</dbReference>
<keyword evidence="10" id="KW-1185">Reference proteome</keyword>
<dbReference type="GeneID" id="110237887"/>
<comment type="similarity">
    <text evidence="8">Belongs to the trans-sulfuration enzymes family.</text>
</comment>
<name>A0A913X5F8_EXADI</name>
<evidence type="ECO:0000256" key="7">
    <source>
        <dbReference type="PIRSR" id="PIRSR001434-2"/>
    </source>
</evidence>
<dbReference type="Gene3D" id="3.90.1150.10">
    <property type="entry name" value="Aspartate Aminotransferase, domain 1"/>
    <property type="match status" value="1"/>
</dbReference>
<reference evidence="9" key="1">
    <citation type="submission" date="2022-11" db="UniProtKB">
        <authorList>
            <consortium name="EnsemblMetazoa"/>
        </authorList>
    </citation>
    <scope>IDENTIFICATION</scope>
</reference>
<dbReference type="InterPro" id="IPR000277">
    <property type="entry name" value="Cys/Met-Metab_PyrdxlP-dep_enz"/>
</dbReference>
<dbReference type="GO" id="GO:0030170">
    <property type="term" value="F:pyridoxal phosphate binding"/>
    <property type="evidence" value="ECO:0007669"/>
    <property type="project" value="InterPro"/>
</dbReference>
<evidence type="ECO:0000256" key="1">
    <source>
        <dbReference type="ARBA" id="ARBA00001933"/>
    </source>
</evidence>
<dbReference type="CDD" id="cd00614">
    <property type="entry name" value="CGS_like"/>
    <property type="match status" value="1"/>
</dbReference>
<dbReference type="AlphaFoldDB" id="A0A913X5F8"/>
<dbReference type="FunFam" id="3.90.1150.10:FF:000033">
    <property type="entry name" value="Cystathionine gamma-synthase"/>
    <property type="match status" value="1"/>
</dbReference>
<dbReference type="EnsemblMetazoa" id="XM_021043507.1">
    <property type="protein sequence ID" value="XP_020899166.1"/>
    <property type="gene ID" value="LOC110237887"/>
</dbReference>
<protein>
    <recommendedName>
        <fullName evidence="6">plant cystathionine gamma-synthase</fullName>
        <ecNumber evidence="6">2.5.1.160</ecNumber>
    </recommendedName>
</protein>
<dbReference type="Gene3D" id="3.40.640.10">
    <property type="entry name" value="Type I PLP-dependent aspartate aminotransferase-like (Major domain)"/>
    <property type="match status" value="1"/>
</dbReference>
<evidence type="ECO:0000256" key="8">
    <source>
        <dbReference type="RuleBase" id="RU362118"/>
    </source>
</evidence>
<dbReference type="OMA" id="YGGMITF"/>
<evidence type="ECO:0000256" key="4">
    <source>
        <dbReference type="ARBA" id="ARBA00093222"/>
    </source>
</evidence>
<dbReference type="GO" id="GO:0016846">
    <property type="term" value="F:carbon-sulfur lyase activity"/>
    <property type="evidence" value="ECO:0007669"/>
    <property type="project" value="TreeGrafter"/>
</dbReference>
<dbReference type="KEGG" id="epa:110237887"/>
<dbReference type="PIRSF" id="PIRSF001434">
    <property type="entry name" value="CGS"/>
    <property type="match status" value="1"/>
</dbReference>
<comment type="pathway">
    <text evidence="3">Amino-acid biosynthesis; L-methionine biosynthesis via de novo pathway; L-cystathionine from O-succinyl-L-homoserine: step 1/1.</text>
</comment>
<comment type="catalytic activity">
    <reaction evidence="5">
        <text>O-phospho-L-homoserine + L-cysteine = L,L-cystathionine + phosphate</text>
        <dbReference type="Rhea" id="RHEA:80891"/>
        <dbReference type="ChEBI" id="CHEBI:35235"/>
        <dbReference type="ChEBI" id="CHEBI:43474"/>
        <dbReference type="ChEBI" id="CHEBI:57590"/>
        <dbReference type="ChEBI" id="CHEBI:58161"/>
        <dbReference type="EC" id="2.5.1.160"/>
    </reaction>
</comment>
<evidence type="ECO:0000256" key="3">
    <source>
        <dbReference type="ARBA" id="ARBA00060510"/>
    </source>
</evidence>
<evidence type="ECO:0000313" key="9">
    <source>
        <dbReference type="EnsemblMetazoa" id="XP_020899166.1"/>
    </source>
</evidence>
<feature type="modified residue" description="N6-(pyridoxal phosphate)lysine" evidence="7">
    <location>
        <position position="207"/>
    </location>
</feature>
<evidence type="ECO:0000256" key="6">
    <source>
        <dbReference type="ARBA" id="ARBA00093596"/>
    </source>
</evidence>
<keyword evidence="2 7" id="KW-0663">Pyridoxal phosphate</keyword>
<dbReference type="GO" id="GO:0019346">
    <property type="term" value="P:transsulfuration"/>
    <property type="evidence" value="ECO:0007669"/>
    <property type="project" value="InterPro"/>
</dbReference>
<dbReference type="RefSeq" id="XP_020899166.1">
    <property type="nucleotide sequence ID" value="XM_021043507.1"/>
</dbReference>
<dbReference type="PANTHER" id="PTHR11808:SF80">
    <property type="entry name" value="CYSTATHIONINE GAMMA-LYASE"/>
    <property type="match status" value="1"/>
</dbReference>
<dbReference type="SUPFAM" id="SSF53383">
    <property type="entry name" value="PLP-dependent transferases"/>
    <property type="match status" value="1"/>
</dbReference>
<sequence length="395" mass="42814">MSDGRLETIAASNQWHHSQTPQPVCVPIYASSIFEFQNADQGARVSAGQDDGYSYTRWINPTVDAAAQALNELEGGEGTLLFSSGMAAISTSLFALLKAGDHVVTPTVKNTACHCLLQNILPRYGIENTMVDGNDVNAYRNAVKSNTKVLFAETPCNPTMGVLDLEEFGRLGKSLQVITMVDSTLATPFVTNPIRHGVDIVLHSCSKYIGGHSDIIAGAMIASSKQLVSQIFEYQKIVGPCLSPFDGFLLMRGIRTLHLRMEKHCANAMAIALLLENHPKVDKVFYPGLTSHPNYSIAVKQMRGFGGLLAFSVKGGLEEAKKFSESVKLFKLAGSLGGTDSLVEVVCLMTHNEKYISPEEREALGIPESMIRLSVGLAHVEDLKKDIEQALATLT</sequence>
<dbReference type="PANTHER" id="PTHR11808">
    <property type="entry name" value="TRANS-SULFURATION ENZYME FAMILY MEMBER"/>
    <property type="match status" value="1"/>
</dbReference>
<evidence type="ECO:0000313" key="10">
    <source>
        <dbReference type="Proteomes" id="UP000887567"/>
    </source>
</evidence>
<comment type="cofactor">
    <cofactor evidence="1 8">
        <name>pyridoxal 5'-phosphate</name>
        <dbReference type="ChEBI" id="CHEBI:597326"/>
    </cofactor>
</comment>
<evidence type="ECO:0000256" key="5">
    <source>
        <dbReference type="ARBA" id="ARBA00093261"/>
    </source>
</evidence>
<dbReference type="InterPro" id="IPR015421">
    <property type="entry name" value="PyrdxlP-dep_Trfase_major"/>
</dbReference>
<evidence type="ECO:0000256" key="2">
    <source>
        <dbReference type="ARBA" id="ARBA00022898"/>
    </source>
</evidence>
<proteinExistence type="inferred from homology"/>
<dbReference type="GO" id="GO:0005737">
    <property type="term" value="C:cytoplasm"/>
    <property type="evidence" value="ECO:0007669"/>
    <property type="project" value="TreeGrafter"/>
</dbReference>
<dbReference type="InterPro" id="IPR015422">
    <property type="entry name" value="PyrdxlP-dep_Trfase_small"/>
</dbReference>
<dbReference type="Proteomes" id="UP000887567">
    <property type="component" value="Unplaced"/>
</dbReference>
<dbReference type="InterPro" id="IPR015424">
    <property type="entry name" value="PyrdxlP-dep_Trfase"/>
</dbReference>
<organism evidence="9 10">
    <name type="scientific">Exaiptasia diaphana</name>
    <name type="common">Tropical sea anemone</name>
    <name type="synonym">Aiptasia pulchella</name>
    <dbReference type="NCBI Taxonomy" id="2652724"/>
    <lineage>
        <taxon>Eukaryota</taxon>
        <taxon>Metazoa</taxon>
        <taxon>Cnidaria</taxon>
        <taxon>Anthozoa</taxon>
        <taxon>Hexacorallia</taxon>
        <taxon>Actiniaria</taxon>
        <taxon>Aiptasiidae</taxon>
        <taxon>Exaiptasia</taxon>
    </lineage>
</organism>
<dbReference type="Pfam" id="PF01053">
    <property type="entry name" value="Cys_Met_Meta_PP"/>
    <property type="match status" value="1"/>
</dbReference>
<dbReference type="FunFam" id="3.40.640.10:FF:000046">
    <property type="entry name" value="Cystathionine gamma-lyase"/>
    <property type="match status" value="1"/>
</dbReference>